<sequence>MKKTLLLIWLSCLLTLASFAQQDDKKQLSRSTFLKVNPTTLINELDIYLEQEITDKFSLEVGISGIYTDYPDYVLAKKIDIGQKKPDISTEQFVDGRGLGFRVGARWFLISRDMAPARAAGTYFEPVLFVKKVFYPNEDNTFSNVTYTNSGDKTVVGLQLLIGRQFKKDRFILDPFIGVGIRSKIYHYNTYHFDDNKVSLNDGKMVSVLPSLQIGIKMGLKLR</sequence>
<evidence type="ECO:0000313" key="3">
    <source>
        <dbReference type="Proteomes" id="UP000199310"/>
    </source>
</evidence>
<evidence type="ECO:0008006" key="4">
    <source>
        <dbReference type="Google" id="ProtNLM"/>
    </source>
</evidence>
<reference evidence="3" key="1">
    <citation type="submission" date="2016-10" db="EMBL/GenBank/DDBJ databases">
        <authorList>
            <person name="Varghese N."/>
            <person name="Submissions S."/>
        </authorList>
    </citation>
    <scope>NUCLEOTIDE SEQUENCE [LARGE SCALE GENOMIC DNA]</scope>
    <source>
        <strain evidence="3">DSM 3695</strain>
    </source>
</reference>
<dbReference type="RefSeq" id="WP_089891337.1">
    <property type="nucleotide sequence ID" value="NZ_FOJG01000001.1"/>
</dbReference>
<evidence type="ECO:0000313" key="2">
    <source>
        <dbReference type="EMBL" id="SEW18156.1"/>
    </source>
</evidence>
<gene>
    <name evidence="2" type="ORF">SAMN04488122_1000</name>
</gene>
<organism evidence="2 3">
    <name type="scientific">Chitinophaga arvensicola</name>
    <dbReference type="NCBI Taxonomy" id="29529"/>
    <lineage>
        <taxon>Bacteria</taxon>
        <taxon>Pseudomonadati</taxon>
        <taxon>Bacteroidota</taxon>
        <taxon>Chitinophagia</taxon>
        <taxon>Chitinophagales</taxon>
        <taxon>Chitinophagaceae</taxon>
        <taxon>Chitinophaga</taxon>
    </lineage>
</organism>
<protein>
    <recommendedName>
        <fullName evidence="4">Outer membrane protein beta-barrel domain-containing protein</fullName>
    </recommendedName>
</protein>
<feature type="chain" id="PRO_5011686647" description="Outer membrane protein beta-barrel domain-containing protein" evidence="1">
    <location>
        <begin position="21"/>
        <end position="223"/>
    </location>
</feature>
<dbReference type="OrthoDB" id="662434at2"/>
<dbReference type="AlphaFoldDB" id="A0A1I0PV00"/>
<keyword evidence="1" id="KW-0732">Signal</keyword>
<accession>A0A1I0PV00</accession>
<keyword evidence="3" id="KW-1185">Reference proteome</keyword>
<feature type="signal peptide" evidence="1">
    <location>
        <begin position="1"/>
        <end position="20"/>
    </location>
</feature>
<dbReference type="Proteomes" id="UP000199310">
    <property type="component" value="Unassembled WGS sequence"/>
</dbReference>
<proteinExistence type="predicted"/>
<name>A0A1I0PV00_9BACT</name>
<dbReference type="EMBL" id="FOJG01000001">
    <property type="protein sequence ID" value="SEW18156.1"/>
    <property type="molecule type" value="Genomic_DNA"/>
</dbReference>
<evidence type="ECO:0000256" key="1">
    <source>
        <dbReference type="SAM" id="SignalP"/>
    </source>
</evidence>